<name>A0A916TDB4_9HYPH</name>
<dbReference type="Proteomes" id="UP000605148">
    <property type="component" value="Unassembled WGS sequence"/>
</dbReference>
<dbReference type="Pfam" id="PF07433">
    <property type="entry name" value="DUF1513"/>
    <property type="match status" value="1"/>
</dbReference>
<dbReference type="Gene3D" id="2.130.10.10">
    <property type="entry name" value="YVTN repeat-like/Quinoprotein amine dehydrogenase"/>
    <property type="match status" value="1"/>
</dbReference>
<dbReference type="InterPro" id="IPR006311">
    <property type="entry name" value="TAT_signal"/>
</dbReference>
<dbReference type="PIRSF" id="PIRSF028101">
    <property type="entry name" value="UCP028101"/>
    <property type="match status" value="1"/>
</dbReference>
<proteinExistence type="predicted"/>
<evidence type="ECO:0000313" key="1">
    <source>
        <dbReference type="EMBL" id="GGB39242.1"/>
    </source>
</evidence>
<dbReference type="RefSeq" id="WP_150495015.1">
    <property type="nucleotide sequence ID" value="NZ_BMFA01000002.1"/>
</dbReference>
<comment type="caution">
    <text evidence="1">The sequence shown here is derived from an EMBL/GenBank/DDBJ whole genome shotgun (WGS) entry which is preliminary data.</text>
</comment>
<dbReference type="SUPFAM" id="SSF69322">
    <property type="entry name" value="Tricorn protease domain 2"/>
    <property type="match status" value="1"/>
</dbReference>
<dbReference type="AlphaFoldDB" id="A0A916TDB4"/>
<dbReference type="OrthoDB" id="5624218at2"/>
<protein>
    <recommendedName>
        <fullName evidence="3">DUF1513 domain-containing protein</fullName>
    </recommendedName>
</protein>
<accession>A0A916TDB4</accession>
<dbReference type="InterPro" id="IPR015943">
    <property type="entry name" value="WD40/YVTN_repeat-like_dom_sf"/>
</dbReference>
<evidence type="ECO:0000313" key="2">
    <source>
        <dbReference type="Proteomes" id="UP000605148"/>
    </source>
</evidence>
<reference evidence="1" key="2">
    <citation type="submission" date="2020-09" db="EMBL/GenBank/DDBJ databases">
        <authorList>
            <person name="Sun Q."/>
            <person name="Zhou Y."/>
        </authorList>
    </citation>
    <scope>NUCLEOTIDE SEQUENCE</scope>
    <source>
        <strain evidence="1">CGMCC 1.12426</strain>
    </source>
</reference>
<dbReference type="EMBL" id="BMFA01000002">
    <property type="protein sequence ID" value="GGB39242.1"/>
    <property type="molecule type" value="Genomic_DNA"/>
</dbReference>
<sequence>MPLTATERLRISRRAFLAALGGASLLANPASSTQAFAEHLAWMDRADAPLFASARKQPDGSFAIAVFDDSGRELARVPLPDRGHGLALSPDRQVMVAFARRPGTFALAIRPFTNASPRLISSIQGRHFYGHGCFSGGGRFLYTVENDYENARGVLGVYDMTDESPRRLGELDTFGTGPHDILALPDGKTLVVANGGIQTHPDRPREKLNLGTMRPSIVFLDAATGDLRAKHELTADLHQLSLRHMALDGAGRVWVGGQHQDKTASPPLVGFVSPDRELTLCPLPDRFTGLLDNYIGSVTANRTGDVIATSAPRGNRILFWNAETGNFIPDQTVPDGCGIAPIDRDGFLVSDGLGGLTYLDAPDSQPLVLSRPPGVAWDNHLFAL</sequence>
<dbReference type="InterPro" id="IPR008311">
    <property type="entry name" value="UCP028101"/>
</dbReference>
<gene>
    <name evidence="1" type="ORF">GCM10011316_09100</name>
</gene>
<dbReference type="PROSITE" id="PS51318">
    <property type="entry name" value="TAT"/>
    <property type="match status" value="1"/>
</dbReference>
<keyword evidence="2" id="KW-1185">Reference proteome</keyword>
<organism evidence="1 2">
    <name type="scientific">Roseibium aquae</name>
    <dbReference type="NCBI Taxonomy" id="1323746"/>
    <lineage>
        <taxon>Bacteria</taxon>
        <taxon>Pseudomonadati</taxon>
        <taxon>Pseudomonadota</taxon>
        <taxon>Alphaproteobacteria</taxon>
        <taxon>Hyphomicrobiales</taxon>
        <taxon>Stappiaceae</taxon>
        <taxon>Roseibium</taxon>
    </lineage>
</organism>
<evidence type="ECO:0008006" key="3">
    <source>
        <dbReference type="Google" id="ProtNLM"/>
    </source>
</evidence>
<reference evidence="1" key="1">
    <citation type="journal article" date="2014" name="Int. J. Syst. Evol. Microbiol.">
        <title>Complete genome sequence of Corynebacterium casei LMG S-19264T (=DSM 44701T), isolated from a smear-ripened cheese.</title>
        <authorList>
            <consortium name="US DOE Joint Genome Institute (JGI-PGF)"/>
            <person name="Walter F."/>
            <person name="Albersmeier A."/>
            <person name="Kalinowski J."/>
            <person name="Ruckert C."/>
        </authorList>
    </citation>
    <scope>NUCLEOTIDE SEQUENCE</scope>
    <source>
        <strain evidence="1">CGMCC 1.12426</strain>
    </source>
</reference>